<accession>A0A2M7G1I7</accession>
<dbReference type="Proteomes" id="UP000231019">
    <property type="component" value="Unassembled WGS sequence"/>
</dbReference>
<protein>
    <submittedName>
        <fullName evidence="1">Uncharacterized protein</fullName>
    </submittedName>
</protein>
<proteinExistence type="predicted"/>
<dbReference type="EMBL" id="PFFQ01000050">
    <property type="protein sequence ID" value="PIW15592.1"/>
    <property type="molecule type" value="Genomic_DNA"/>
</dbReference>
<reference evidence="1 2" key="1">
    <citation type="submission" date="2017-09" db="EMBL/GenBank/DDBJ databases">
        <title>Depth-based differentiation of microbial function through sediment-hosted aquifers and enrichment of novel symbionts in the deep terrestrial subsurface.</title>
        <authorList>
            <person name="Probst A.J."/>
            <person name="Ladd B."/>
            <person name="Jarett J.K."/>
            <person name="Geller-Mcgrath D.E."/>
            <person name="Sieber C.M."/>
            <person name="Emerson J.B."/>
            <person name="Anantharaman K."/>
            <person name="Thomas B.C."/>
            <person name="Malmstrom R."/>
            <person name="Stieglmeier M."/>
            <person name="Klingl A."/>
            <person name="Woyke T."/>
            <person name="Ryan C.M."/>
            <person name="Banfield J.F."/>
        </authorList>
    </citation>
    <scope>NUCLEOTIDE SEQUENCE [LARGE SCALE GENOMIC DNA]</scope>
    <source>
        <strain evidence="1">CG17_big_fil_post_rev_8_21_14_2_50_48_46</strain>
    </source>
</reference>
<comment type="caution">
    <text evidence="1">The sequence shown here is derived from an EMBL/GenBank/DDBJ whole genome shotgun (WGS) entry which is preliminary data.</text>
</comment>
<evidence type="ECO:0000313" key="2">
    <source>
        <dbReference type="Proteomes" id="UP000231019"/>
    </source>
</evidence>
<organism evidence="1 2">
    <name type="scientific">bacterium (Candidatus Blackallbacteria) CG17_big_fil_post_rev_8_21_14_2_50_48_46</name>
    <dbReference type="NCBI Taxonomy" id="2014261"/>
    <lineage>
        <taxon>Bacteria</taxon>
        <taxon>Candidatus Blackallbacteria</taxon>
    </lineage>
</organism>
<sequence length="209" mass="21631">MMVNGVNVNAQYIRELQEGVTQNQLATAIDGDGFDSLVYKDPENGKFYIAYGDNMDFSSLQNRGPGDRTHATLNGKVVEVKLFENEVNSASEGAMEALKLGKTVAVGAGKMAMNNGVEIVGAGMTLGMFARMGGAKVASTAGQSFMSKVGTWAFGPAKDLTVQAGKGFGKAAKWGAIAVAGAAVVGTAGYAIYGAARSQDDKGIKSITK</sequence>
<gene>
    <name evidence="1" type="ORF">COW36_16720</name>
</gene>
<name>A0A2M7G1I7_9BACT</name>
<evidence type="ECO:0000313" key="1">
    <source>
        <dbReference type="EMBL" id="PIW15592.1"/>
    </source>
</evidence>
<dbReference type="AlphaFoldDB" id="A0A2M7G1I7"/>